<reference evidence="1" key="1">
    <citation type="journal article" date="2014" name="Front. Microbiol.">
        <title>High frequency of phylogenetically diverse reductive dehalogenase-homologous genes in deep subseafloor sedimentary metagenomes.</title>
        <authorList>
            <person name="Kawai M."/>
            <person name="Futagami T."/>
            <person name="Toyoda A."/>
            <person name="Takaki Y."/>
            <person name="Nishi S."/>
            <person name="Hori S."/>
            <person name="Arai W."/>
            <person name="Tsubouchi T."/>
            <person name="Morono Y."/>
            <person name="Uchiyama I."/>
            <person name="Ito T."/>
            <person name="Fujiyama A."/>
            <person name="Inagaki F."/>
            <person name="Takami H."/>
        </authorList>
    </citation>
    <scope>NUCLEOTIDE SEQUENCE</scope>
    <source>
        <strain evidence="1">Expedition CK06-06</strain>
    </source>
</reference>
<dbReference type="EMBL" id="BART01021851">
    <property type="protein sequence ID" value="GAH04448.1"/>
    <property type="molecule type" value="Genomic_DNA"/>
</dbReference>
<accession>X1E728</accession>
<proteinExistence type="predicted"/>
<sequence>YVALGKPFSACCLYILKRQGIKKTPSHIT</sequence>
<gene>
    <name evidence="1" type="ORF">S01H4_40182</name>
</gene>
<dbReference type="AlphaFoldDB" id="X1E728"/>
<name>X1E728_9ZZZZ</name>
<comment type="caution">
    <text evidence="1">The sequence shown here is derived from an EMBL/GenBank/DDBJ whole genome shotgun (WGS) entry which is preliminary data.</text>
</comment>
<organism evidence="1">
    <name type="scientific">marine sediment metagenome</name>
    <dbReference type="NCBI Taxonomy" id="412755"/>
    <lineage>
        <taxon>unclassified sequences</taxon>
        <taxon>metagenomes</taxon>
        <taxon>ecological metagenomes</taxon>
    </lineage>
</organism>
<evidence type="ECO:0000313" key="1">
    <source>
        <dbReference type="EMBL" id="GAH04448.1"/>
    </source>
</evidence>
<feature type="non-terminal residue" evidence="1">
    <location>
        <position position="1"/>
    </location>
</feature>
<protein>
    <submittedName>
        <fullName evidence="1">Uncharacterized protein</fullName>
    </submittedName>
</protein>